<evidence type="ECO:0000313" key="3">
    <source>
        <dbReference type="EMBL" id="RMB61876.1"/>
    </source>
</evidence>
<reference evidence="3 4" key="1">
    <citation type="submission" date="2018-10" db="EMBL/GenBank/DDBJ databases">
        <title>Tessaracoccus antarcticuss sp. nov., isolated from sediment.</title>
        <authorList>
            <person name="Zhou L.Y."/>
            <person name="Du Z.J."/>
        </authorList>
    </citation>
    <scope>NUCLEOTIDE SEQUENCE [LARGE SCALE GENOMIC DNA]</scope>
    <source>
        <strain evidence="3 4">JDX10</strain>
    </source>
</reference>
<dbReference type="AlphaFoldDB" id="A0A3M0GWY5"/>
<dbReference type="InterPro" id="IPR012291">
    <property type="entry name" value="CBM2_carb-bd_dom_sf"/>
</dbReference>
<feature type="chain" id="PRO_5018065680" description="CBM2 domain-containing protein" evidence="2">
    <location>
        <begin position="33"/>
        <end position="552"/>
    </location>
</feature>
<name>A0A3M0GWY5_9ACTN</name>
<dbReference type="SUPFAM" id="SSF49384">
    <property type="entry name" value="Carbohydrate-binding domain"/>
    <property type="match status" value="1"/>
</dbReference>
<feature type="signal peptide" evidence="2">
    <location>
        <begin position="1"/>
        <end position="32"/>
    </location>
</feature>
<accession>A0A3M0GWY5</accession>
<evidence type="ECO:0008006" key="5">
    <source>
        <dbReference type="Google" id="ProtNLM"/>
    </source>
</evidence>
<dbReference type="EMBL" id="REFW01000001">
    <property type="protein sequence ID" value="RMB61876.1"/>
    <property type="molecule type" value="Genomic_DNA"/>
</dbReference>
<gene>
    <name evidence="3" type="ORF">EAX62_04550</name>
</gene>
<keyword evidence="2" id="KW-0732">Signal</keyword>
<protein>
    <recommendedName>
        <fullName evidence="5">CBM2 domain-containing protein</fullName>
    </recommendedName>
</protein>
<dbReference type="GO" id="GO:0030247">
    <property type="term" value="F:polysaccharide binding"/>
    <property type="evidence" value="ECO:0007669"/>
    <property type="project" value="InterPro"/>
</dbReference>
<sequence>MIMLRRRAMRPRVVVALAAAGVLAASVVFSSAGTLGGLQTDGLGAASGVTQHVSAVQLEWNRDAQDMATRPSSLRLTVDSDQSFEQGDTVAVTATGPGSDTCSAKATVPTPSTVVDLTFPACGVMLWELRGVAVNISGSGDATALRTNVGALQGTLASFDGAVVQPDAPATPGYTTVRTSGVDRLTTLRLGVGDITADQLVGRRLVAILATPANEDTPYVGVVGTPFNNQGIWAEKDARTAVSTVVVDLTRVAGGRAPKVADVARYQLMLLQPQRLGADQSAATTYAIIPGGGLVEATAPEPSPTPTPTPTPGPSPTPQPVAVSSAVEPVGLDPRLKVTGRSSQKQDETTLRFCHEFDISNTSKEAVAWRLTFDTTKPPMWGLDPTVVDGNGIGTLQSMWGFEKIDYQRSTGLWSVGGVNYNKVLAAGQSVTVGYCAQPKIPAVDSTRFDKPQVSLEPGSTQYHVQLRMKVTSSFTYLVPWEAEIDLANYVCPASLPANLSGQNAVLTRIDGTRYRVRGTDNTFRFVSKDKKQDYVFLGFNPVSDPFAPGCS</sequence>
<evidence type="ECO:0000256" key="1">
    <source>
        <dbReference type="SAM" id="MobiDB-lite"/>
    </source>
</evidence>
<evidence type="ECO:0000313" key="4">
    <source>
        <dbReference type="Proteomes" id="UP000275256"/>
    </source>
</evidence>
<dbReference type="GO" id="GO:0004553">
    <property type="term" value="F:hydrolase activity, hydrolyzing O-glycosyl compounds"/>
    <property type="evidence" value="ECO:0007669"/>
    <property type="project" value="InterPro"/>
</dbReference>
<evidence type="ECO:0000256" key="2">
    <source>
        <dbReference type="SAM" id="SignalP"/>
    </source>
</evidence>
<dbReference type="Proteomes" id="UP000275256">
    <property type="component" value="Unassembled WGS sequence"/>
</dbReference>
<feature type="compositionally biased region" description="Pro residues" evidence="1">
    <location>
        <begin position="301"/>
        <end position="319"/>
    </location>
</feature>
<dbReference type="InterPro" id="IPR008965">
    <property type="entry name" value="CBM2/CBM3_carb-bd_dom_sf"/>
</dbReference>
<proteinExistence type="predicted"/>
<dbReference type="Gene3D" id="2.60.40.290">
    <property type="match status" value="1"/>
</dbReference>
<feature type="region of interest" description="Disordered" evidence="1">
    <location>
        <begin position="294"/>
        <end position="323"/>
    </location>
</feature>
<comment type="caution">
    <text evidence="3">The sequence shown here is derived from an EMBL/GenBank/DDBJ whole genome shotgun (WGS) entry which is preliminary data.</text>
</comment>
<organism evidence="3 4">
    <name type="scientific">Tessaracoccus antarcticus</name>
    <dbReference type="NCBI Taxonomy" id="2479848"/>
    <lineage>
        <taxon>Bacteria</taxon>
        <taxon>Bacillati</taxon>
        <taxon>Actinomycetota</taxon>
        <taxon>Actinomycetes</taxon>
        <taxon>Propionibacteriales</taxon>
        <taxon>Propionibacteriaceae</taxon>
        <taxon>Tessaracoccus</taxon>
    </lineage>
</organism>
<keyword evidence="4" id="KW-1185">Reference proteome</keyword>